<dbReference type="InterPro" id="IPR029058">
    <property type="entry name" value="AB_hydrolase_fold"/>
</dbReference>
<dbReference type="PANTHER" id="PTHR48081">
    <property type="entry name" value="AB HYDROLASE SUPERFAMILY PROTEIN C4A8.06C"/>
    <property type="match status" value="1"/>
</dbReference>
<comment type="similarity">
    <text evidence="1">Belongs to the 'GDXG' lipolytic enzyme family.</text>
</comment>
<dbReference type="InterPro" id="IPR049492">
    <property type="entry name" value="BD-FAE-like_dom"/>
</dbReference>
<keyword evidence="7" id="KW-1185">Reference proteome</keyword>
<protein>
    <submittedName>
        <fullName evidence="6">Alpha/beta hydrolase</fullName>
    </submittedName>
</protein>
<dbReference type="AlphaFoldDB" id="A0A934RR44"/>
<keyword evidence="2 6" id="KW-0378">Hydrolase</keyword>
<dbReference type="RefSeq" id="WP_200353571.1">
    <property type="nucleotide sequence ID" value="NZ_JAENIL010000001.1"/>
</dbReference>
<sequence length="280" mass="30717">MKPLALLLLLIATSPLFSKTQPDSIVEYKETAEGKLTLHIFNPPGHRPTDSTPAIVFFFGGGWKSGDPSHFYRQSEYLASRGLVAICADYRTATRHGTTPQACVKDGKSAIRWVRAHAAELGIAPDRIAAGGGSAGGHVAAATATLAGFNEEGEDTTISCRPDALALFNPVFDNSSEGYGFDRVKDYWRDFSPLHNIGEQTPPTIVFLGTNDHLVKVSSAESFKKQMEANQNRCELLLFEGHRHGFFNEAKYYETLLETDKFLTSLGYLNGKPTLKKEES</sequence>
<feature type="signal peptide" evidence="3">
    <location>
        <begin position="1"/>
        <end position="18"/>
    </location>
</feature>
<dbReference type="InterPro" id="IPR050300">
    <property type="entry name" value="GDXG_lipolytic_enzyme"/>
</dbReference>
<dbReference type="Pfam" id="PF20434">
    <property type="entry name" value="BD-FAE"/>
    <property type="match status" value="1"/>
</dbReference>
<gene>
    <name evidence="6" type="ORF">JIN87_00685</name>
</gene>
<evidence type="ECO:0000256" key="3">
    <source>
        <dbReference type="SAM" id="SignalP"/>
    </source>
</evidence>
<evidence type="ECO:0000259" key="5">
    <source>
        <dbReference type="Pfam" id="PF20434"/>
    </source>
</evidence>
<feature type="chain" id="PRO_5037681762" evidence="3">
    <location>
        <begin position="19"/>
        <end position="280"/>
    </location>
</feature>
<dbReference type="SUPFAM" id="SSF53474">
    <property type="entry name" value="alpha/beta-Hydrolases"/>
    <property type="match status" value="1"/>
</dbReference>
<dbReference type="Pfam" id="PF01738">
    <property type="entry name" value="DLH"/>
    <property type="match status" value="1"/>
</dbReference>
<feature type="domain" description="BD-FAE-like" evidence="5">
    <location>
        <begin position="40"/>
        <end position="148"/>
    </location>
</feature>
<dbReference type="Gene3D" id="3.40.50.1820">
    <property type="entry name" value="alpha/beta hydrolase"/>
    <property type="match status" value="1"/>
</dbReference>
<keyword evidence="3" id="KW-0732">Signal</keyword>
<evidence type="ECO:0000259" key="4">
    <source>
        <dbReference type="Pfam" id="PF01738"/>
    </source>
</evidence>
<dbReference type="PANTHER" id="PTHR48081:SF30">
    <property type="entry name" value="ACETYL-HYDROLASE LIPR-RELATED"/>
    <property type="match status" value="1"/>
</dbReference>
<dbReference type="GO" id="GO:0004806">
    <property type="term" value="F:triacylglycerol lipase activity"/>
    <property type="evidence" value="ECO:0007669"/>
    <property type="project" value="TreeGrafter"/>
</dbReference>
<name>A0A934RR44_9BACT</name>
<organism evidence="6 7">
    <name type="scientific">Pelagicoccus mobilis</name>
    <dbReference type="NCBI Taxonomy" id="415221"/>
    <lineage>
        <taxon>Bacteria</taxon>
        <taxon>Pseudomonadati</taxon>
        <taxon>Verrucomicrobiota</taxon>
        <taxon>Opitutia</taxon>
        <taxon>Puniceicoccales</taxon>
        <taxon>Pelagicoccaceae</taxon>
        <taxon>Pelagicoccus</taxon>
    </lineage>
</organism>
<evidence type="ECO:0000256" key="1">
    <source>
        <dbReference type="ARBA" id="ARBA00010515"/>
    </source>
</evidence>
<dbReference type="InterPro" id="IPR002925">
    <property type="entry name" value="Dienelactn_hydro"/>
</dbReference>
<evidence type="ECO:0000256" key="2">
    <source>
        <dbReference type="ARBA" id="ARBA00022801"/>
    </source>
</evidence>
<proteinExistence type="inferred from homology"/>
<reference evidence="6" key="1">
    <citation type="submission" date="2021-01" db="EMBL/GenBank/DDBJ databases">
        <title>Modified the classification status of verrucomicrobia.</title>
        <authorList>
            <person name="Feng X."/>
        </authorList>
    </citation>
    <scope>NUCLEOTIDE SEQUENCE</scope>
    <source>
        <strain evidence="6">KCTC 13126</strain>
    </source>
</reference>
<dbReference type="EMBL" id="JAENIL010000001">
    <property type="protein sequence ID" value="MBK1875357.1"/>
    <property type="molecule type" value="Genomic_DNA"/>
</dbReference>
<feature type="domain" description="Dienelactone hydrolase" evidence="4">
    <location>
        <begin position="193"/>
        <end position="252"/>
    </location>
</feature>
<evidence type="ECO:0000313" key="7">
    <source>
        <dbReference type="Proteomes" id="UP000617628"/>
    </source>
</evidence>
<accession>A0A934RR44</accession>
<dbReference type="Proteomes" id="UP000617628">
    <property type="component" value="Unassembled WGS sequence"/>
</dbReference>
<evidence type="ECO:0000313" key="6">
    <source>
        <dbReference type="EMBL" id="MBK1875357.1"/>
    </source>
</evidence>
<comment type="caution">
    <text evidence="6">The sequence shown here is derived from an EMBL/GenBank/DDBJ whole genome shotgun (WGS) entry which is preliminary data.</text>
</comment>